<dbReference type="InterPro" id="IPR000569">
    <property type="entry name" value="HECT_dom"/>
</dbReference>
<evidence type="ECO:0000256" key="2">
    <source>
        <dbReference type="ARBA" id="ARBA00004906"/>
    </source>
</evidence>
<evidence type="ECO:0000256" key="3">
    <source>
        <dbReference type="ARBA" id="ARBA00012485"/>
    </source>
</evidence>
<feature type="region of interest" description="Disordered" evidence="7">
    <location>
        <begin position="1"/>
        <end position="42"/>
    </location>
</feature>
<evidence type="ECO:0000256" key="1">
    <source>
        <dbReference type="ARBA" id="ARBA00000885"/>
    </source>
</evidence>
<dbReference type="PANTHER" id="PTHR11254:SF440">
    <property type="entry name" value="E3 UBIQUITIN-PROTEIN LIGASE NEDD-4"/>
    <property type="match status" value="1"/>
</dbReference>
<comment type="pathway">
    <text evidence="2">Protein modification; protein ubiquitination.</text>
</comment>
<evidence type="ECO:0000256" key="5">
    <source>
        <dbReference type="ARBA" id="ARBA00022786"/>
    </source>
</evidence>
<dbReference type="SUPFAM" id="SSF56204">
    <property type="entry name" value="Hect, E3 ligase catalytic domain"/>
    <property type="match status" value="1"/>
</dbReference>
<dbReference type="GO" id="GO:0061630">
    <property type="term" value="F:ubiquitin protein ligase activity"/>
    <property type="evidence" value="ECO:0007669"/>
    <property type="project" value="UniProtKB-EC"/>
</dbReference>
<dbReference type="PROSITE" id="PS50237">
    <property type="entry name" value="HECT"/>
    <property type="match status" value="1"/>
</dbReference>
<dbReference type="InterPro" id="IPR050409">
    <property type="entry name" value="E3_ubiq-protein_ligase"/>
</dbReference>
<protein>
    <recommendedName>
        <fullName evidence="3">HECT-type E3 ubiquitin transferase</fullName>
        <ecNumber evidence="3">2.3.2.26</ecNumber>
    </recommendedName>
</protein>
<accession>A0A7S4HG49</accession>
<evidence type="ECO:0000256" key="6">
    <source>
        <dbReference type="PROSITE-ProRule" id="PRU00104"/>
    </source>
</evidence>
<sequence length="539" mass="59524">MREAPHADASGSVDVSSSTKRRRKRRRKRGLSSDCASVPNAEVADLRAQLQMRELEVVELRELLSEKRARISAEANMAQAQSPGARPSAEDAHDAGVEMRDDQASCSGTSVKSPLTCVQPRQMAAASAFAPTALELTSEPIDEHAFLARFMAFRQHVEVLLKFLPSKIARTRPWRLSVRRDQLSTDVLGHFSNDFTKIKLFQSTEVTFIDVNGLDEDGIDQGGLTVDMYTRFFKESLASDVGLFESASEDSASSIGLLPAPTAAAENMNAIGRAICKCVLDDQPLERGIGRFVFEYLVGTHDRTFQDVQSSLAALADFDTELAKRWAQLIAEPQPGLTVSMFDPEAGDDELPAERGALSRAVIAGCRHKLLLSREASLRAMRAGFIEHLDFSVQLAAFSSAELMRMLRGKTDISTIDLLSCFEWPDSLVSETQADFAAVGSSVVQYFREIVQDDSAETGLGSEQRLHLLEWCTALTALPCSGLKDLIKLKLYTDADENDLPNVHTCTHEVHLPAYRSREQLRLKLLKALDHRHDGFLIE</sequence>
<keyword evidence="4" id="KW-0808">Transferase</keyword>
<dbReference type="AlphaFoldDB" id="A0A7S4HG49"/>
<name>A0A7S4HG49_9EUKA</name>
<dbReference type="EMBL" id="HBKO01007161">
    <property type="protein sequence ID" value="CAE2198070.1"/>
    <property type="molecule type" value="Transcribed_RNA"/>
</dbReference>
<evidence type="ECO:0000313" key="9">
    <source>
        <dbReference type="EMBL" id="CAE2198070.1"/>
    </source>
</evidence>
<keyword evidence="5 6" id="KW-0833">Ubl conjugation pathway</keyword>
<comment type="catalytic activity">
    <reaction evidence="1">
        <text>S-ubiquitinyl-[E2 ubiquitin-conjugating enzyme]-L-cysteine + [acceptor protein]-L-lysine = [E2 ubiquitin-conjugating enzyme]-L-cysteine + N(6)-ubiquitinyl-[acceptor protein]-L-lysine.</text>
        <dbReference type="EC" id="2.3.2.26"/>
    </reaction>
</comment>
<dbReference type="EC" id="2.3.2.26" evidence="3"/>
<feature type="compositionally biased region" description="Low complexity" evidence="7">
    <location>
        <begin position="7"/>
        <end position="18"/>
    </location>
</feature>
<evidence type="ECO:0000256" key="7">
    <source>
        <dbReference type="SAM" id="MobiDB-lite"/>
    </source>
</evidence>
<evidence type="ECO:0000256" key="4">
    <source>
        <dbReference type="ARBA" id="ARBA00022679"/>
    </source>
</evidence>
<dbReference type="SMART" id="SM00119">
    <property type="entry name" value="HECTc"/>
    <property type="match status" value="1"/>
</dbReference>
<evidence type="ECO:0000259" key="8">
    <source>
        <dbReference type="PROSITE" id="PS50237"/>
    </source>
</evidence>
<dbReference type="Gene3D" id="3.90.1750.10">
    <property type="entry name" value="Hect, E3 ligase catalytic domains"/>
    <property type="match status" value="1"/>
</dbReference>
<proteinExistence type="predicted"/>
<reference evidence="9" key="1">
    <citation type="submission" date="2021-01" db="EMBL/GenBank/DDBJ databases">
        <authorList>
            <person name="Corre E."/>
            <person name="Pelletier E."/>
            <person name="Niang G."/>
            <person name="Scheremetjew M."/>
            <person name="Finn R."/>
            <person name="Kale V."/>
            <person name="Holt S."/>
            <person name="Cochrane G."/>
            <person name="Meng A."/>
            <person name="Brown T."/>
            <person name="Cohen L."/>
        </authorList>
    </citation>
    <scope>NUCLEOTIDE SEQUENCE</scope>
    <source>
        <strain evidence="9">UIO037</strain>
    </source>
</reference>
<feature type="domain" description="HECT" evidence="8">
    <location>
        <begin position="196"/>
        <end position="539"/>
    </location>
</feature>
<dbReference type="Pfam" id="PF00632">
    <property type="entry name" value="HECT"/>
    <property type="match status" value="1"/>
</dbReference>
<feature type="active site" description="Glycyl thioester intermediate" evidence="6">
    <location>
        <position position="506"/>
    </location>
</feature>
<organism evidence="9">
    <name type="scientific">Prymnesium polylepis</name>
    <dbReference type="NCBI Taxonomy" id="72548"/>
    <lineage>
        <taxon>Eukaryota</taxon>
        <taxon>Haptista</taxon>
        <taxon>Haptophyta</taxon>
        <taxon>Prymnesiophyceae</taxon>
        <taxon>Prymnesiales</taxon>
        <taxon>Prymnesiaceae</taxon>
        <taxon>Prymnesium</taxon>
    </lineage>
</organism>
<dbReference type="Gene3D" id="3.30.2410.10">
    <property type="entry name" value="Hect, E3 ligase catalytic domain"/>
    <property type="match status" value="1"/>
</dbReference>
<feature type="compositionally biased region" description="Basic residues" evidence="7">
    <location>
        <begin position="19"/>
        <end position="30"/>
    </location>
</feature>
<feature type="region of interest" description="Disordered" evidence="7">
    <location>
        <begin position="74"/>
        <end position="96"/>
    </location>
</feature>
<dbReference type="InterPro" id="IPR035983">
    <property type="entry name" value="Hect_E3_ubiquitin_ligase"/>
</dbReference>
<dbReference type="PANTHER" id="PTHR11254">
    <property type="entry name" value="HECT DOMAIN UBIQUITIN-PROTEIN LIGASE"/>
    <property type="match status" value="1"/>
</dbReference>
<gene>
    <name evidence="9" type="ORF">CPOL0286_LOCUS3424</name>
</gene>